<sequence>MRIDLKKTELELMPEARRYIEQKMESLAKFIKRYEEKGETHLFVEIARTTKHHQKGPIFYAEATIELPKAVLRAEANAYDVRSAVDQLKDILKREMEKYKEKNEITQRRRNIQAE</sequence>
<gene>
    <name evidence="2" type="ORF">A3J68_01265</name>
</gene>
<dbReference type="InterPro" id="IPR003489">
    <property type="entry name" value="RHF/RaiA"/>
</dbReference>
<dbReference type="SUPFAM" id="SSF69754">
    <property type="entry name" value="Ribosome binding protein Y (YfiA homologue)"/>
    <property type="match status" value="1"/>
</dbReference>
<name>A0A1G2R7A4_9BACT</name>
<organism evidence="2 3">
    <name type="scientific">Candidatus Wildermuthbacteria bacterium RIFCSPHIGHO2_02_FULL_48_16</name>
    <dbReference type="NCBI Taxonomy" id="1802453"/>
    <lineage>
        <taxon>Bacteria</taxon>
        <taxon>Candidatus Wildermuthiibacteriota</taxon>
    </lineage>
</organism>
<accession>A0A1G2R7A4</accession>
<reference evidence="2 3" key="1">
    <citation type="journal article" date="2016" name="Nat. Commun.">
        <title>Thousands of microbial genomes shed light on interconnected biogeochemical processes in an aquifer system.</title>
        <authorList>
            <person name="Anantharaman K."/>
            <person name="Brown C.T."/>
            <person name="Hug L.A."/>
            <person name="Sharon I."/>
            <person name="Castelle C.J."/>
            <person name="Probst A.J."/>
            <person name="Thomas B.C."/>
            <person name="Singh A."/>
            <person name="Wilkins M.J."/>
            <person name="Karaoz U."/>
            <person name="Brodie E.L."/>
            <person name="Williams K.H."/>
            <person name="Hubbard S.S."/>
            <person name="Banfield J.F."/>
        </authorList>
    </citation>
    <scope>NUCLEOTIDE SEQUENCE [LARGE SCALE GENOMIC DNA]</scope>
</reference>
<dbReference type="EMBL" id="MHTY01000028">
    <property type="protein sequence ID" value="OHA68249.1"/>
    <property type="molecule type" value="Genomic_DNA"/>
</dbReference>
<dbReference type="Proteomes" id="UP000178529">
    <property type="component" value="Unassembled WGS sequence"/>
</dbReference>
<protein>
    <submittedName>
        <fullName evidence="2">Ribosomal subunit interface protein</fullName>
    </submittedName>
</protein>
<comment type="caution">
    <text evidence="2">The sequence shown here is derived from an EMBL/GenBank/DDBJ whole genome shotgun (WGS) entry which is preliminary data.</text>
</comment>
<keyword evidence="1" id="KW-0175">Coiled coil</keyword>
<dbReference type="NCBIfam" id="TIGR00741">
    <property type="entry name" value="yfiA"/>
    <property type="match status" value="1"/>
</dbReference>
<proteinExistence type="predicted"/>
<dbReference type="Pfam" id="PF02482">
    <property type="entry name" value="Ribosomal_S30AE"/>
    <property type="match status" value="1"/>
</dbReference>
<dbReference type="Gene3D" id="3.30.160.100">
    <property type="entry name" value="Ribosome hibernation promotion factor-like"/>
    <property type="match status" value="1"/>
</dbReference>
<dbReference type="InterPro" id="IPR036567">
    <property type="entry name" value="RHF-like"/>
</dbReference>
<feature type="coiled-coil region" evidence="1">
    <location>
        <begin position="82"/>
        <end position="109"/>
    </location>
</feature>
<dbReference type="AlphaFoldDB" id="A0A1G2R7A4"/>
<evidence type="ECO:0000313" key="3">
    <source>
        <dbReference type="Proteomes" id="UP000178529"/>
    </source>
</evidence>
<evidence type="ECO:0000256" key="1">
    <source>
        <dbReference type="SAM" id="Coils"/>
    </source>
</evidence>
<evidence type="ECO:0000313" key="2">
    <source>
        <dbReference type="EMBL" id="OHA68249.1"/>
    </source>
</evidence>